<dbReference type="PANTHER" id="PTHR48090">
    <property type="entry name" value="UNDECAPRENYL-PHOSPHATE 4-DEOXY-4-FORMAMIDO-L-ARABINOSE TRANSFERASE-RELATED"/>
    <property type="match status" value="1"/>
</dbReference>
<dbReference type="GO" id="GO:0099621">
    <property type="term" value="F:undecaprenyl-phosphate 4-deoxy-4-formamido-L-arabinose transferase activity"/>
    <property type="evidence" value="ECO:0007669"/>
    <property type="project" value="TreeGrafter"/>
</dbReference>
<dbReference type="Pfam" id="PF00535">
    <property type="entry name" value="Glycos_transf_2"/>
    <property type="match status" value="1"/>
</dbReference>
<keyword evidence="7" id="KW-0472">Membrane</keyword>
<evidence type="ECO:0000256" key="2">
    <source>
        <dbReference type="ARBA" id="ARBA00022676"/>
    </source>
</evidence>
<evidence type="ECO:0000256" key="5">
    <source>
        <dbReference type="ARBA" id="ARBA00022985"/>
    </source>
</evidence>
<protein>
    <submittedName>
        <fullName evidence="9">Glycosyltransferase family 2 protein</fullName>
    </submittedName>
</protein>
<dbReference type="CDD" id="cd04179">
    <property type="entry name" value="DPM_DPG-synthase_like"/>
    <property type="match status" value="1"/>
</dbReference>
<dbReference type="InterPro" id="IPR001173">
    <property type="entry name" value="Glyco_trans_2-like"/>
</dbReference>
<keyword evidence="3" id="KW-0808">Transferase</keyword>
<dbReference type="GO" id="GO:0009103">
    <property type="term" value="P:lipopolysaccharide biosynthetic process"/>
    <property type="evidence" value="ECO:0007669"/>
    <property type="project" value="UniProtKB-KW"/>
</dbReference>
<dbReference type="PANTHER" id="PTHR48090:SF3">
    <property type="entry name" value="UNDECAPRENYL-PHOSPHATE 4-DEOXY-4-FORMAMIDO-L-ARABINOSE TRANSFERASE"/>
    <property type="match status" value="1"/>
</dbReference>
<dbReference type="FunFam" id="3.90.550.10:FF:000170">
    <property type="entry name" value="Dolichol-phosphate mannosyltransferase"/>
    <property type="match status" value="1"/>
</dbReference>
<evidence type="ECO:0000256" key="7">
    <source>
        <dbReference type="ARBA" id="ARBA00023136"/>
    </source>
</evidence>
<evidence type="ECO:0000256" key="1">
    <source>
        <dbReference type="ARBA" id="ARBA00022475"/>
    </source>
</evidence>
<evidence type="ECO:0000313" key="9">
    <source>
        <dbReference type="EMBL" id="WDI33237.1"/>
    </source>
</evidence>
<gene>
    <name evidence="9" type="ORF">PUV54_05105</name>
</gene>
<evidence type="ECO:0000313" key="10">
    <source>
        <dbReference type="Proteomes" id="UP001214043"/>
    </source>
</evidence>
<dbReference type="SUPFAM" id="SSF53448">
    <property type="entry name" value="Nucleotide-diphospho-sugar transferases"/>
    <property type="match status" value="1"/>
</dbReference>
<keyword evidence="10" id="KW-1185">Reference proteome</keyword>
<evidence type="ECO:0000256" key="3">
    <source>
        <dbReference type="ARBA" id="ARBA00022679"/>
    </source>
</evidence>
<dbReference type="AlphaFoldDB" id="A0AAF0CIU8"/>
<dbReference type="EMBL" id="CP118166">
    <property type="protein sequence ID" value="WDI33237.1"/>
    <property type="molecule type" value="Genomic_DNA"/>
</dbReference>
<sequence length="234" mass="25977">MVAPMHNEAGGAAQLVAEIAAALENTDHEIIIVDDASSDETLRELSEATDKFPQLRIIRHERNAGQSRALRSGVLAARGSVVVMLDGDGQNDPADIPLLFDKYDQTHAAMVAGERRARQDSSAKKLASRFANGVRRRLLRDGATDTGCGLKLFHRDAFLRLPYFDHMHRYLPALMRREGFEVVFVPVSHRARAHGKSKYSNLGRLMVAFRDILGVLWLLARAKSPGNVSEEPRK</sequence>
<evidence type="ECO:0000256" key="6">
    <source>
        <dbReference type="ARBA" id="ARBA00022989"/>
    </source>
</evidence>
<accession>A0AAF0CIU8</accession>
<proteinExistence type="predicted"/>
<dbReference type="InterPro" id="IPR029044">
    <property type="entry name" value="Nucleotide-diphossugar_trans"/>
</dbReference>
<keyword evidence="6" id="KW-1133">Transmembrane helix</keyword>
<keyword evidence="5" id="KW-0448">Lipopolysaccharide biosynthesis</keyword>
<evidence type="ECO:0000256" key="4">
    <source>
        <dbReference type="ARBA" id="ARBA00022692"/>
    </source>
</evidence>
<dbReference type="Proteomes" id="UP001214043">
    <property type="component" value="Chromosome"/>
</dbReference>
<feature type="domain" description="Glycosyltransferase 2-like" evidence="8">
    <location>
        <begin position="2"/>
        <end position="158"/>
    </location>
</feature>
<organism evidence="9 10">
    <name type="scientific">Hyphococcus flavus</name>
    <dbReference type="NCBI Taxonomy" id="1866326"/>
    <lineage>
        <taxon>Bacteria</taxon>
        <taxon>Pseudomonadati</taxon>
        <taxon>Pseudomonadota</taxon>
        <taxon>Alphaproteobacteria</taxon>
        <taxon>Parvularculales</taxon>
        <taxon>Parvularculaceae</taxon>
        <taxon>Hyphococcus</taxon>
    </lineage>
</organism>
<keyword evidence="4" id="KW-0812">Transmembrane</keyword>
<reference evidence="9" key="1">
    <citation type="submission" date="2023-02" db="EMBL/GenBank/DDBJ databases">
        <title>Genome sequence of Hyphococcus flavus.</title>
        <authorList>
            <person name="Rong J.-C."/>
            <person name="Zhao Q."/>
            <person name="Yi M."/>
            <person name="Wu J.-Y."/>
        </authorList>
    </citation>
    <scope>NUCLEOTIDE SEQUENCE</scope>
    <source>
        <strain evidence="9">MCCC 1K03223</strain>
    </source>
</reference>
<keyword evidence="1" id="KW-1003">Cell membrane</keyword>
<dbReference type="InterPro" id="IPR050256">
    <property type="entry name" value="Glycosyltransferase_2"/>
</dbReference>
<dbReference type="KEGG" id="hfl:PUV54_05105"/>
<keyword evidence="2" id="KW-0328">Glycosyltransferase</keyword>
<dbReference type="GO" id="GO:0005886">
    <property type="term" value="C:plasma membrane"/>
    <property type="evidence" value="ECO:0007669"/>
    <property type="project" value="TreeGrafter"/>
</dbReference>
<evidence type="ECO:0000259" key="8">
    <source>
        <dbReference type="Pfam" id="PF00535"/>
    </source>
</evidence>
<dbReference type="Gene3D" id="3.90.550.10">
    <property type="entry name" value="Spore Coat Polysaccharide Biosynthesis Protein SpsA, Chain A"/>
    <property type="match status" value="1"/>
</dbReference>
<name>A0AAF0CIU8_9PROT</name>